<proteinExistence type="predicted"/>
<dbReference type="Gene3D" id="3.90.1720.10">
    <property type="entry name" value="endopeptidase domain like (from Nostoc punctiforme)"/>
    <property type="match status" value="1"/>
</dbReference>
<comment type="caution">
    <text evidence="2">The sequence shown here is derived from an EMBL/GenBank/DDBJ whole genome shotgun (WGS) entry which is preliminary data.</text>
</comment>
<dbReference type="EMBL" id="BMRE01000025">
    <property type="protein sequence ID" value="GGU53231.1"/>
    <property type="molecule type" value="Genomic_DNA"/>
</dbReference>
<evidence type="ECO:0000313" key="2">
    <source>
        <dbReference type="EMBL" id="GGU53231.1"/>
    </source>
</evidence>
<organism evidence="2 3">
    <name type="scientific">Lentzea flava</name>
    <dbReference type="NCBI Taxonomy" id="103732"/>
    <lineage>
        <taxon>Bacteria</taxon>
        <taxon>Bacillati</taxon>
        <taxon>Actinomycetota</taxon>
        <taxon>Actinomycetes</taxon>
        <taxon>Pseudonocardiales</taxon>
        <taxon>Pseudonocardiaceae</taxon>
        <taxon>Lentzea</taxon>
    </lineage>
</organism>
<name>A0ABQ2UTN8_9PSEU</name>
<feature type="region of interest" description="Disordered" evidence="1">
    <location>
        <begin position="1"/>
        <end position="34"/>
    </location>
</feature>
<reference evidence="3" key="1">
    <citation type="journal article" date="2019" name="Int. J. Syst. Evol. Microbiol.">
        <title>The Global Catalogue of Microorganisms (GCM) 10K type strain sequencing project: providing services to taxonomists for standard genome sequencing and annotation.</title>
        <authorList>
            <consortium name="The Broad Institute Genomics Platform"/>
            <consortium name="The Broad Institute Genome Sequencing Center for Infectious Disease"/>
            <person name="Wu L."/>
            <person name="Ma J."/>
        </authorList>
    </citation>
    <scope>NUCLEOTIDE SEQUENCE [LARGE SCALE GENOMIC DNA]</scope>
    <source>
        <strain evidence="3">JCM 3296</strain>
    </source>
</reference>
<evidence type="ECO:0008006" key="4">
    <source>
        <dbReference type="Google" id="ProtNLM"/>
    </source>
</evidence>
<keyword evidence="3" id="KW-1185">Reference proteome</keyword>
<accession>A0ABQ2UTN8</accession>
<protein>
    <recommendedName>
        <fullName evidence="4">NlpC/P60 family protein</fullName>
    </recommendedName>
</protein>
<gene>
    <name evidence="2" type="ORF">GCM10010178_52600</name>
</gene>
<feature type="compositionally biased region" description="Low complexity" evidence="1">
    <location>
        <begin position="1"/>
        <end position="17"/>
    </location>
</feature>
<dbReference type="Proteomes" id="UP000649573">
    <property type="component" value="Unassembled WGS sequence"/>
</dbReference>
<sequence length="572" mass="60548">MSALGATLLAPPATAAPEKPEKAETPATASMTVTQEDIAASATLTRSEVLTRARSWVDPNVKYSQLKSYTNQYGTYRTDCSGFVSMAWGLSRSETTRTLHNFGTWLNSLDELKPGDAINDVENHVVLFVSWTDSSHTVANVYESTSYGGIEGPDPGTIASRYTRSKLVNGGYRGLRAHNVIDDAPQAPAGVRSIVTASGGSQIFGIGADGHVMSTFWSPNITDNGGWHAWFAIPTGYADGTTAPNSTVSVTTINGQTQLFTTAPDRHVISTFWSPSIPTNGGWHDWFVIPTGHADGVTAPGSVVTAGGTQLFTTAADGHVMSTFWSPSIPTNGGWHEWFAIPTGYANGKTAPNSTVSVTTINGQAQLFTTAPDRRVISTFWSSSIPTNGGWHEWFAIPTGHADGITAPNATITAGGTQLFTTGADGHVMSTFWSPTITTNGGWHAWFAIPTGYADGTTAPNSRISVTTLNGQTQLFTTAPDGQVISTFWSSSIPTNGGWREWFAIPTGYANGKSATGSGVSVTTLNGQVQLFTAAPDGQVISTFWSSSIPTNGGWHSWFAIPTGHSNGHVRI</sequence>
<dbReference type="Gene3D" id="2.120.10.70">
    <property type="entry name" value="Fucose-specific lectin"/>
    <property type="match status" value="1"/>
</dbReference>
<dbReference type="SUPFAM" id="SSF89372">
    <property type="entry name" value="Fucose-specific lectin"/>
    <property type="match status" value="1"/>
</dbReference>
<evidence type="ECO:0000256" key="1">
    <source>
        <dbReference type="SAM" id="MobiDB-lite"/>
    </source>
</evidence>
<evidence type="ECO:0000313" key="3">
    <source>
        <dbReference type="Proteomes" id="UP000649573"/>
    </source>
</evidence>